<protein>
    <submittedName>
        <fullName evidence="4">Patatin family protein</fullName>
    </submittedName>
</protein>
<feature type="active site" description="Nucleophile" evidence="2">
    <location>
        <position position="27"/>
    </location>
</feature>
<organism evidence="4 5">
    <name type="scientific">Propioniciclava sinopodophylli</name>
    <dbReference type="NCBI Taxonomy" id="1837344"/>
    <lineage>
        <taxon>Bacteria</taxon>
        <taxon>Bacillati</taxon>
        <taxon>Actinomycetota</taxon>
        <taxon>Actinomycetes</taxon>
        <taxon>Propionibacteriales</taxon>
        <taxon>Propionibacteriaceae</taxon>
        <taxon>Propioniciclava</taxon>
    </lineage>
</organism>
<keyword evidence="2" id="KW-0378">Hydrolase</keyword>
<dbReference type="GO" id="GO:0016042">
    <property type="term" value="P:lipid catabolic process"/>
    <property type="evidence" value="ECO:0007669"/>
    <property type="project" value="UniProtKB-UniRule"/>
</dbReference>
<feature type="domain" description="PNPLA" evidence="3">
    <location>
        <begin position="1"/>
        <end position="167"/>
    </location>
</feature>
<gene>
    <name evidence="4" type="ORF">ET989_03715</name>
</gene>
<keyword evidence="2" id="KW-0442">Lipid degradation</keyword>
<dbReference type="Pfam" id="PF01734">
    <property type="entry name" value="Patatin"/>
    <property type="match status" value="1"/>
</dbReference>
<dbReference type="Proteomes" id="UP000292373">
    <property type="component" value="Unassembled WGS sequence"/>
</dbReference>
<dbReference type="OrthoDB" id="9802424at2"/>
<comment type="caution">
    <text evidence="2">Lacks conserved residue(s) required for the propagation of feature annotation.</text>
</comment>
<accession>A0A4Q9KGK4</accession>
<keyword evidence="1 2" id="KW-0443">Lipid metabolism</keyword>
<dbReference type="Gene3D" id="3.40.1090.10">
    <property type="entry name" value="Cytosolic phospholipase A2 catalytic domain"/>
    <property type="match status" value="1"/>
</dbReference>
<dbReference type="AlphaFoldDB" id="A0A4Q9KGK4"/>
<evidence type="ECO:0000313" key="4">
    <source>
        <dbReference type="EMBL" id="TBT87480.1"/>
    </source>
</evidence>
<proteinExistence type="predicted"/>
<feature type="short sequence motif" description="GXSXG" evidence="2">
    <location>
        <begin position="25"/>
        <end position="29"/>
    </location>
</feature>
<evidence type="ECO:0000313" key="5">
    <source>
        <dbReference type="Proteomes" id="UP000292373"/>
    </source>
</evidence>
<feature type="short sequence motif" description="DGA/G" evidence="2">
    <location>
        <begin position="152"/>
        <end position="154"/>
    </location>
</feature>
<dbReference type="Pfam" id="PF19890">
    <property type="entry name" value="DUF6363"/>
    <property type="match status" value="1"/>
</dbReference>
<dbReference type="InterPro" id="IPR002641">
    <property type="entry name" value="PNPLA_dom"/>
</dbReference>
<sequence>MRVAYTSAVVVRLVEEGLVFPFVAGISAGASNTVNYLAGDTWRARASFTTFAADPNFGNWRTFVRGQGLFNSDYIYRRTSGPDEALPFDRTSFDAHPGELSITAFRARDGATVRWGRADVHDTHDLMVRVQASSTMPIVMPPVDIDGDLYVDGALGASGGIPIDAAREAGYRKFVVVLTQERGYTKKPASNPWLFRRHFRRYPAVADALIARPARYNETREELFELERAGDAWVFAPESMQISNGERNVAKLQAAHQRGLAQIGRELGGLREFLDLG</sequence>
<dbReference type="CDD" id="cd07208">
    <property type="entry name" value="Pat_hypo_Ecoli_yjju_like"/>
    <property type="match status" value="1"/>
</dbReference>
<dbReference type="PROSITE" id="PS51635">
    <property type="entry name" value="PNPLA"/>
    <property type="match status" value="1"/>
</dbReference>
<dbReference type="InterPro" id="IPR045943">
    <property type="entry name" value="DUF6363"/>
</dbReference>
<dbReference type="GO" id="GO:0016787">
    <property type="term" value="F:hydrolase activity"/>
    <property type="evidence" value="ECO:0007669"/>
    <property type="project" value="UniProtKB-UniRule"/>
</dbReference>
<keyword evidence="5" id="KW-1185">Reference proteome</keyword>
<name>A0A4Q9KGK4_9ACTN</name>
<dbReference type="EMBL" id="SDMQ01000002">
    <property type="protein sequence ID" value="TBT87480.1"/>
    <property type="molecule type" value="Genomic_DNA"/>
</dbReference>
<dbReference type="InterPro" id="IPR037483">
    <property type="entry name" value="YjjU-like"/>
</dbReference>
<reference evidence="4 5" key="1">
    <citation type="submission" date="2019-01" db="EMBL/GenBank/DDBJ databases">
        <title>Lactibacter flavus gen. nov., sp. nov., a novel bacterium of the family Propionibacteriaceae isolated from raw milk and dairy products.</title>
        <authorList>
            <person name="Huptas C."/>
            <person name="Wenning M."/>
            <person name="Breitenwieser F."/>
            <person name="Doll E."/>
            <person name="Von Neubeck M."/>
            <person name="Busse H.-J."/>
            <person name="Scherer S."/>
        </authorList>
    </citation>
    <scope>NUCLEOTIDE SEQUENCE [LARGE SCALE GENOMIC DNA]</scope>
    <source>
        <strain evidence="4 5">KCTC 33808</strain>
    </source>
</reference>
<dbReference type="SUPFAM" id="SSF52151">
    <property type="entry name" value="FabD/lysophospholipase-like"/>
    <property type="match status" value="1"/>
</dbReference>
<evidence type="ECO:0000256" key="1">
    <source>
        <dbReference type="ARBA" id="ARBA00023098"/>
    </source>
</evidence>
<dbReference type="InterPro" id="IPR016035">
    <property type="entry name" value="Acyl_Trfase/lysoPLipase"/>
</dbReference>
<evidence type="ECO:0000256" key="2">
    <source>
        <dbReference type="PROSITE-ProRule" id="PRU01161"/>
    </source>
</evidence>
<feature type="active site" description="Proton acceptor" evidence="2">
    <location>
        <position position="152"/>
    </location>
</feature>
<comment type="caution">
    <text evidence="4">The sequence shown here is derived from an EMBL/GenBank/DDBJ whole genome shotgun (WGS) entry which is preliminary data.</text>
</comment>
<evidence type="ECO:0000259" key="3">
    <source>
        <dbReference type="PROSITE" id="PS51635"/>
    </source>
</evidence>